<evidence type="ECO:0000313" key="2">
    <source>
        <dbReference type="WBParaSite" id="Pan_g16973.t2"/>
    </source>
</evidence>
<organism evidence="1 2">
    <name type="scientific">Panagrellus redivivus</name>
    <name type="common">Microworm</name>
    <dbReference type="NCBI Taxonomy" id="6233"/>
    <lineage>
        <taxon>Eukaryota</taxon>
        <taxon>Metazoa</taxon>
        <taxon>Ecdysozoa</taxon>
        <taxon>Nematoda</taxon>
        <taxon>Chromadorea</taxon>
        <taxon>Rhabditida</taxon>
        <taxon>Tylenchina</taxon>
        <taxon>Panagrolaimomorpha</taxon>
        <taxon>Panagrolaimoidea</taxon>
        <taxon>Panagrolaimidae</taxon>
        <taxon>Panagrellus</taxon>
    </lineage>
</organism>
<evidence type="ECO:0000313" key="1">
    <source>
        <dbReference type="Proteomes" id="UP000492821"/>
    </source>
</evidence>
<sequence>MKSASYAVLASGSSWRLLHLFNTLLRLDSTYQSNPTILQFENDEETCRTTFHQFSPSLFDETWVLSSSGDRIPMEAATFLKNYIDKSSFITPQITSPKNHNTSPKRVDACKTTDDDIKDIIKYESVNAVYVRKVSADLEQAIEQQTNITEVAIAECNSFSRLPKVPILRLSGCTDHNGGAIKIIKNLTNATKQLHMTLFVNAYNTYELLELQYYFDINVEKLSLSVYVKDVGRTMPLQKYIEVLRKSLINIIMTIKRGLHTAPAKSLRVSLIFPKCSKLEHTDCDQLIPLMDEFGGKSVGEHLTYTRFEIPFPVYEEIFVHVEVLFKAAYSANESVCFDNFLLNSYLDIN</sequence>
<dbReference type="WBParaSite" id="Pan_g16973.t2">
    <property type="protein sequence ID" value="Pan_g16973.t2"/>
    <property type="gene ID" value="Pan_g16973"/>
</dbReference>
<dbReference type="Proteomes" id="UP000492821">
    <property type="component" value="Unassembled WGS sequence"/>
</dbReference>
<reference evidence="2" key="2">
    <citation type="submission" date="2020-10" db="UniProtKB">
        <authorList>
            <consortium name="WormBaseParasite"/>
        </authorList>
    </citation>
    <scope>IDENTIFICATION</scope>
</reference>
<keyword evidence="1" id="KW-1185">Reference proteome</keyword>
<reference evidence="1" key="1">
    <citation type="journal article" date="2013" name="Genetics">
        <title>The draft genome and transcriptome of Panagrellus redivivus are shaped by the harsh demands of a free-living lifestyle.</title>
        <authorList>
            <person name="Srinivasan J."/>
            <person name="Dillman A.R."/>
            <person name="Macchietto M.G."/>
            <person name="Heikkinen L."/>
            <person name="Lakso M."/>
            <person name="Fracchia K.M."/>
            <person name="Antoshechkin I."/>
            <person name="Mortazavi A."/>
            <person name="Wong G."/>
            <person name="Sternberg P.W."/>
        </authorList>
    </citation>
    <scope>NUCLEOTIDE SEQUENCE [LARGE SCALE GENOMIC DNA]</scope>
    <source>
        <strain evidence="1">MT8872</strain>
    </source>
</reference>
<protein>
    <submittedName>
        <fullName evidence="2">F-box domain-containing protein</fullName>
    </submittedName>
</protein>
<accession>A0A7E4V7B6</accession>
<proteinExistence type="predicted"/>
<name>A0A7E4V7B6_PANRE</name>
<dbReference type="AlphaFoldDB" id="A0A7E4V7B6"/>